<evidence type="ECO:0000313" key="2">
    <source>
        <dbReference type="Proteomes" id="UP000198876"/>
    </source>
</evidence>
<sequence>MQIDWSLAERFLSYVDGDEPLSRVWSHPGYDVVREHAAVLGRTVRREDVAETVDGERNPFPELEGLSENRRRIARLLDRVRSKEREWTDEIERRLERIVPNADTSDVTVYLGVGYETGIGVRNGAYVNLNEPLFLREPRQLLYVCVHESSHVLYERAHRSLDRFGPDPLQSENRRAVWNTVFHTEAFATYAPLELRRSDGALGETDHPVCEDYAVLSDRDRLRGLVREYDSFRETLRRESVSPDELASRLFGGSRLPYRVGCALLAEVERRDGPEAVREAFSVEPVEFPAQYDWALETYRD</sequence>
<name>A0A1I2T493_9EURY</name>
<protein>
    <recommendedName>
        <fullName evidence="3">DUF2268 domain-containing protein</fullName>
    </recommendedName>
</protein>
<dbReference type="EMBL" id="FOOQ01000002">
    <property type="protein sequence ID" value="SFG59905.1"/>
    <property type="molecule type" value="Genomic_DNA"/>
</dbReference>
<evidence type="ECO:0008006" key="3">
    <source>
        <dbReference type="Google" id="ProtNLM"/>
    </source>
</evidence>
<dbReference type="AlphaFoldDB" id="A0A1I2T493"/>
<keyword evidence="2" id="KW-1185">Reference proteome</keyword>
<dbReference type="Proteomes" id="UP000198876">
    <property type="component" value="Unassembled WGS sequence"/>
</dbReference>
<organism evidence="1 2">
    <name type="scientific">Halopelagius inordinatus</name>
    <dbReference type="NCBI Taxonomy" id="553467"/>
    <lineage>
        <taxon>Archaea</taxon>
        <taxon>Methanobacteriati</taxon>
        <taxon>Methanobacteriota</taxon>
        <taxon>Stenosarchaea group</taxon>
        <taxon>Halobacteria</taxon>
        <taxon>Halobacteriales</taxon>
        <taxon>Haloferacaceae</taxon>
    </lineage>
</organism>
<evidence type="ECO:0000313" key="1">
    <source>
        <dbReference type="EMBL" id="SFG59905.1"/>
    </source>
</evidence>
<proteinExistence type="predicted"/>
<accession>A0A1I2T493</accession>
<dbReference type="OrthoDB" id="350449at2157"/>
<dbReference type="RefSeq" id="WP_092892706.1">
    <property type="nucleotide sequence ID" value="NZ_FOOQ01000002.1"/>
</dbReference>
<reference evidence="2" key="1">
    <citation type="submission" date="2016-10" db="EMBL/GenBank/DDBJ databases">
        <authorList>
            <person name="Varghese N."/>
            <person name="Submissions S."/>
        </authorList>
    </citation>
    <scope>NUCLEOTIDE SEQUENCE [LARGE SCALE GENOMIC DNA]</scope>
    <source>
        <strain evidence="2">CGMCC 1.7739</strain>
    </source>
</reference>
<dbReference type="STRING" id="553467.SAMN04488063_2539"/>
<gene>
    <name evidence="1" type="ORF">SAMN04488063_2539</name>
</gene>